<dbReference type="Pfam" id="PF00182">
    <property type="entry name" value="Glyco_hydro_19"/>
    <property type="match status" value="1"/>
</dbReference>
<feature type="chain" id="PRO_5023859620" description="Glycoside hydrolase family 19 catalytic domain-containing protein" evidence="3">
    <location>
        <begin position="23"/>
        <end position="83"/>
    </location>
</feature>
<keyword evidence="2" id="KW-1015">Disulfide bond</keyword>
<dbReference type="AlphaFoldDB" id="A0A5K0UU36"/>
<name>A0A5K0UU36_9MAGN</name>
<evidence type="ECO:0000313" key="5">
    <source>
        <dbReference type="EMBL" id="VVV32335.1"/>
    </source>
</evidence>
<dbReference type="InterPro" id="IPR000726">
    <property type="entry name" value="Glyco_hydro_19_cat"/>
</dbReference>
<dbReference type="Gene3D" id="1.10.530.10">
    <property type="match status" value="1"/>
</dbReference>
<dbReference type="PANTHER" id="PTHR22595:SF79">
    <property type="entry name" value="CHITINASE 12"/>
    <property type="match status" value="1"/>
</dbReference>
<evidence type="ECO:0000256" key="3">
    <source>
        <dbReference type="SAM" id="SignalP"/>
    </source>
</evidence>
<dbReference type="Gramene" id="NC1G0090680.1">
    <property type="protein sequence ID" value="NC1G0090680.1:cds"/>
    <property type="gene ID" value="NC1G0090680"/>
</dbReference>
<dbReference type="EMBL" id="LR721774">
    <property type="protein sequence ID" value="VVV32335.1"/>
    <property type="molecule type" value="Genomic_DNA"/>
</dbReference>
<dbReference type="GO" id="GO:0050832">
    <property type="term" value="P:defense response to fungus"/>
    <property type="evidence" value="ECO:0007669"/>
    <property type="project" value="TreeGrafter"/>
</dbReference>
<sequence length="83" mass="8995">MESYTQFFGFVLVALVLEVGLAQDTPRTIVTSDFFNTLLPPDGCEGKGFYNYDSFISAAESYGGFGTTGGTDVQKREMAVGNF</sequence>
<protein>
    <recommendedName>
        <fullName evidence="4">Glycoside hydrolase family 19 catalytic domain-containing protein</fullName>
    </recommendedName>
</protein>
<feature type="domain" description="Glycoside hydrolase family 19 catalytic" evidence="4">
    <location>
        <begin position="29"/>
        <end position="79"/>
    </location>
</feature>
<organism evidence="5">
    <name type="scientific">Nymphaea colorata</name>
    <name type="common">pocket water lily</name>
    <dbReference type="NCBI Taxonomy" id="210225"/>
    <lineage>
        <taxon>Eukaryota</taxon>
        <taxon>Viridiplantae</taxon>
        <taxon>Streptophyta</taxon>
        <taxon>Embryophyta</taxon>
        <taxon>Tracheophyta</taxon>
        <taxon>Spermatophyta</taxon>
        <taxon>Magnoliopsida</taxon>
        <taxon>Nymphaeales</taxon>
        <taxon>Nymphaeaceae</taxon>
        <taxon>Nymphaea</taxon>
    </lineage>
</organism>
<dbReference type="GO" id="GO:0004568">
    <property type="term" value="F:chitinase activity"/>
    <property type="evidence" value="ECO:0007669"/>
    <property type="project" value="InterPro"/>
</dbReference>
<evidence type="ECO:0000256" key="1">
    <source>
        <dbReference type="ARBA" id="ARBA00022821"/>
    </source>
</evidence>
<dbReference type="PANTHER" id="PTHR22595">
    <property type="entry name" value="CHITINASE-RELATED"/>
    <property type="match status" value="1"/>
</dbReference>
<accession>A0A5K0UU36</accession>
<evidence type="ECO:0000259" key="4">
    <source>
        <dbReference type="Pfam" id="PF00182"/>
    </source>
</evidence>
<proteinExistence type="predicted"/>
<evidence type="ECO:0000256" key="2">
    <source>
        <dbReference type="ARBA" id="ARBA00023157"/>
    </source>
</evidence>
<reference evidence="5" key="1">
    <citation type="submission" date="2019-09" db="EMBL/GenBank/DDBJ databases">
        <authorList>
            <person name="Zhang L."/>
        </authorList>
    </citation>
    <scope>NUCLEOTIDE SEQUENCE</scope>
</reference>
<dbReference type="GO" id="GO:0016998">
    <property type="term" value="P:cell wall macromolecule catabolic process"/>
    <property type="evidence" value="ECO:0007669"/>
    <property type="project" value="InterPro"/>
</dbReference>
<dbReference type="SUPFAM" id="SSF53955">
    <property type="entry name" value="Lysozyme-like"/>
    <property type="match status" value="1"/>
</dbReference>
<dbReference type="InterPro" id="IPR023346">
    <property type="entry name" value="Lysozyme-like_dom_sf"/>
</dbReference>
<feature type="signal peptide" evidence="3">
    <location>
        <begin position="1"/>
        <end position="22"/>
    </location>
</feature>
<keyword evidence="1" id="KW-0611">Plant defense</keyword>
<keyword evidence="3" id="KW-0732">Signal</keyword>
<gene>
    <name evidence="5" type="ORF">NYM_LOCUS489</name>
</gene>
<dbReference type="GO" id="GO:0006032">
    <property type="term" value="P:chitin catabolic process"/>
    <property type="evidence" value="ECO:0007669"/>
    <property type="project" value="InterPro"/>
</dbReference>